<dbReference type="Proteomes" id="UP001314229">
    <property type="component" value="Unassembled WGS sequence"/>
</dbReference>
<dbReference type="EMBL" id="CAWUFR010000011">
    <property type="protein sequence ID" value="CAK6952797.1"/>
    <property type="molecule type" value="Genomic_DNA"/>
</dbReference>
<comment type="caution">
    <text evidence="1">The sequence shown here is derived from an EMBL/GenBank/DDBJ whole genome shotgun (WGS) entry which is preliminary data.</text>
</comment>
<name>A0AAV1N0X6_SCOSC</name>
<organism evidence="1 2">
    <name type="scientific">Scomber scombrus</name>
    <name type="common">Atlantic mackerel</name>
    <name type="synonym">Scomber vernalis</name>
    <dbReference type="NCBI Taxonomy" id="13677"/>
    <lineage>
        <taxon>Eukaryota</taxon>
        <taxon>Metazoa</taxon>
        <taxon>Chordata</taxon>
        <taxon>Craniata</taxon>
        <taxon>Vertebrata</taxon>
        <taxon>Euteleostomi</taxon>
        <taxon>Actinopterygii</taxon>
        <taxon>Neopterygii</taxon>
        <taxon>Teleostei</taxon>
        <taxon>Neoteleostei</taxon>
        <taxon>Acanthomorphata</taxon>
        <taxon>Pelagiaria</taxon>
        <taxon>Scombriformes</taxon>
        <taxon>Scombridae</taxon>
        <taxon>Scomber</taxon>
    </lineage>
</organism>
<evidence type="ECO:0000313" key="2">
    <source>
        <dbReference type="Proteomes" id="UP001314229"/>
    </source>
</evidence>
<dbReference type="AlphaFoldDB" id="A0AAV1N0X6"/>
<proteinExistence type="predicted"/>
<reference evidence="1 2" key="1">
    <citation type="submission" date="2024-01" db="EMBL/GenBank/DDBJ databases">
        <authorList>
            <person name="Alioto T."/>
            <person name="Alioto T."/>
            <person name="Gomez Garrido J."/>
        </authorList>
    </citation>
    <scope>NUCLEOTIDE SEQUENCE [LARGE SCALE GENOMIC DNA]</scope>
</reference>
<sequence length="112" mass="12715">MAGESSHAVTDKLCYKQHQSASACVADQHGHLYLFDREWTCHSVHSSPVNHTFHRHINDPHYVAWPYGTVLCVCEHECLCHRVCSAFLKADCTGDEAKLLVTSLRISLPWLR</sequence>
<protein>
    <submittedName>
        <fullName evidence="1">Uncharacterized protein</fullName>
    </submittedName>
</protein>
<gene>
    <name evidence="1" type="ORF">FSCOSCO3_A006939</name>
</gene>
<accession>A0AAV1N0X6</accession>
<evidence type="ECO:0000313" key="1">
    <source>
        <dbReference type="EMBL" id="CAK6952797.1"/>
    </source>
</evidence>
<keyword evidence="2" id="KW-1185">Reference proteome</keyword>